<evidence type="ECO:0000313" key="8">
    <source>
        <dbReference type="EMBL" id="KAL0268303.1"/>
    </source>
</evidence>
<dbReference type="InterPro" id="IPR044506">
    <property type="entry name" value="CDC14_C"/>
</dbReference>
<dbReference type="EC" id="3.1.3.48" evidence="2"/>
<dbReference type="PROSITE" id="PS50054">
    <property type="entry name" value="TYR_PHOSPHATASE_DUAL"/>
    <property type="match status" value="1"/>
</dbReference>
<dbReference type="Pfam" id="PF22785">
    <property type="entry name" value="Tc-R-P"/>
    <property type="match status" value="1"/>
</dbReference>
<dbReference type="Pfam" id="PF14671">
    <property type="entry name" value="DSPn"/>
    <property type="match status" value="1"/>
</dbReference>
<proteinExistence type="inferred from homology"/>
<evidence type="ECO:0000256" key="1">
    <source>
        <dbReference type="ARBA" id="ARBA00007315"/>
    </source>
</evidence>
<evidence type="ECO:0000256" key="3">
    <source>
        <dbReference type="ARBA" id="ARBA00022801"/>
    </source>
</evidence>
<dbReference type="InterPro" id="IPR000387">
    <property type="entry name" value="Tyr_Pase_dom"/>
</dbReference>
<dbReference type="InterPro" id="IPR029260">
    <property type="entry name" value="DSPn"/>
</dbReference>
<gene>
    <name evidence="8" type="ORF">PYX00_010299</name>
</gene>
<dbReference type="AlphaFoldDB" id="A0AAW2HFC2"/>
<feature type="compositionally biased region" description="Polar residues" evidence="5">
    <location>
        <begin position="460"/>
        <end position="476"/>
    </location>
</feature>
<evidence type="ECO:0000256" key="5">
    <source>
        <dbReference type="SAM" id="MobiDB-lite"/>
    </source>
</evidence>
<feature type="compositionally biased region" description="Basic residues" evidence="5">
    <location>
        <begin position="478"/>
        <end position="487"/>
    </location>
</feature>
<feature type="compositionally biased region" description="Polar residues" evidence="5">
    <location>
        <begin position="527"/>
        <end position="538"/>
    </location>
</feature>
<sequence>MANKNQNDIVLSASEFIPGRLYFVVLQTHIKPKYTQNYHYFTIDDELIYDPFFEDFGPLNLALLYRYCSKLNRKLKAFSLSSKKIVHYTSFCPQKRVNAAYLIGSYAVIYLKMTPDEVFHRLKKGNAPPFTEFRDASVGFAVYKISLLDCLHAIYKARKYNFFDFDDFNLDEYEYYETVENGDLNWIVPNKFLAFAGPQSKPHFSEKSVIGYPTHTPESYVKYFRENNVTTIVRLNNKLYDASKFTNEGFVHRDLFFFDGSTPSDDLVEKFLSLSEGTNGAVAVHCKAAGLGRTGSMIACYIMKWYHFSARETIAWLRICRPASIIGHQQKWLEMKEAEMWCLHAKLSPPKHKYGIYSIKAKTEKKGKPGLNVKSTRATRHISVDNVSRIVNKVDSMSIDNESKSENKLCENVSEKEEVMLEKGLSQNNSFTQGDKLNQIKASRLCQNRTHPQRGPRSPWTVSSVNGPKRTITTGKLHNAHARRPLTRSKSNQGPPVKNIPSESSRPSVGSASTVGLSMPKPFDLTLRSNNRIYSLRQ</sequence>
<reference evidence="8" key="1">
    <citation type="journal article" date="2024" name="Gigascience">
        <title>Chromosome-level genome of the poultry shaft louse Menopon gallinae provides insight into the host-switching and adaptive evolution of parasitic lice.</title>
        <authorList>
            <person name="Xu Y."/>
            <person name="Ma L."/>
            <person name="Liu S."/>
            <person name="Liang Y."/>
            <person name="Liu Q."/>
            <person name="He Z."/>
            <person name="Tian L."/>
            <person name="Duan Y."/>
            <person name="Cai W."/>
            <person name="Li H."/>
            <person name="Song F."/>
        </authorList>
    </citation>
    <scope>NUCLEOTIDE SEQUENCE</scope>
    <source>
        <strain evidence="8">Cailab_2023a</strain>
    </source>
</reference>
<dbReference type="FunFam" id="3.90.190.10:FF:000006">
    <property type="entry name" value="Dual specificity protein phosphatase CDC14B"/>
    <property type="match status" value="1"/>
</dbReference>
<comment type="caution">
    <text evidence="8">The sequence shown here is derived from an EMBL/GenBank/DDBJ whole genome shotgun (WGS) entry which is preliminary data.</text>
</comment>
<dbReference type="Gene3D" id="3.90.190.10">
    <property type="entry name" value="Protein tyrosine phosphatase superfamily"/>
    <property type="match status" value="2"/>
</dbReference>
<dbReference type="PROSITE" id="PS50056">
    <property type="entry name" value="TYR_PHOSPHATASE_2"/>
    <property type="match status" value="1"/>
</dbReference>
<comment type="similarity">
    <text evidence="1">Belongs to the protein-tyrosine phosphatase family. Non-receptor class CDC14 subfamily.</text>
</comment>
<dbReference type="InterPro" id="IPR029021">
    <property type="entry name" value="Prot-tyrosine_phosphatase-like"/>
</dbReference>
<dbReference type="SUPFAM" id="SSF52799">
    <property type="entry name" value="(Phosphotyrosine protein) phosphatases II"/>
    <property type="match status" value="2"/>
</dbReference>
<evidence type="ECO:0000256" key="2">
    <source>
        <dbReference type="ARBA" id="ARBA00013064"/>
    </source>
</evidence>
<dbReference type="CDD" id="cd17657">
    <property type="entry name" value="CDC14_N"/>
    <property type="match status" value="1"/>
</dbReference>
<feature type="compositionally biased region" description="Polar residues" evidence="5">
    <location>
        <begin position="501"/>
        <end position="516"/>
    </location>
</feature>
<dbReference type="EMBL" id="JARGDH010000005">
    <property type="protein sequence ID" value="KAL0268303.1"/>
    <property type="molecule type" value="Genomic_DNA"/>
</dbReference>
<accession>A0AAW2HFC2</accession>
<dbReference type="PANTHER" id="PTHR23339">
    <property type="entry name" value="TYROSINE SPECIFIC PROTEIN PHOSPHATASE AND DUAL SPECIFICITY PROTEIN PHOSPHATASE"/>
    <property type="match status" value="1"/>
</dbReference>
<keyword evidence="3" id="KW-0378">Hydrolase</keyword>
<name>A0AAW2HFC2_9NEOP</name>
<evidence type="ECO:0000259" key="6">
    <source>
        <dbReference type="PROSITE" id="PS50054"/>
    </source>
</evidence>
<evidence type="ECO:0000256" key="4">
    <source>
        <dbReference type="ARBA" id="ARBA00022912"/>
    </source>
</evidence>
<feature type="domain" description="Tyrosine specific protein phosphatases" evidence="7">
    <location>
        <begin position="265"/>
        <end position="332"/>
    </location>
</feature>
<keyword evidence="4" id="KW-0904">Protein phosphatase</keyword>
<feature type="domain" description="Tyrosine-protein phosphatase" evidence="6">
    <location>
        <begin position="182"/>
        <end position="344"/>
    </location>
</feature>
<feature type="region of interest" description="Disordered" evidence="5">
    <location>
        <begin position="448"/>
        <end position="538"/>
    </location>
</feature>
<evidence type="ECO:0000259" key="7">
    <source>
        <dbReference type="PROSITE" id="PS50056"/>
    </source>
</evidence>
<organism evidence="8">
    <name type="scientific">Menopon gallinae</name>
    <name type="common">poultry shaft louse</name>
    <dbReference type="NCBI Taxonomy" id="328185"/>
    <lineage>
        <taxon>Eukaryota</taxon>
        <taxon>Metazoa</taxon>
        <taxon>Ecdysozoa</taxon>
        <taxon>Arthropoda</taxon>
        <taxon>Hexapoda</taxon>
        <taxon>Insecta</taxon>
        <taxon>Pterygota</taxon>
        <taxon>Neoptera</taxon>
        <taxon>Paraneoptera</taxon>
        <taxon>Psocodea</taxon>
        <taxon>Troctomorpha</taxon>
        <taxon>Phthiraptera</taxon>
        <taxon>Amblycera</taxon>
        <taxon>Menoponidae</taxon>
        <taxon>Menopon</taxon>
    </lineage>
</organism>
<dbReference type="InterPro" id="IPR050561">
    <property type="entry name" value="PTP"/>
</dbReference>
<protein>
    <recommendedName>
        <fullName evidence="2">protein-tyrosine-phosphatase</fullName>
        <ecNumber evidence="2">3.1.3.48</ecNumber>
    </recommendedName>
</protein>
<dbReference type="GO" id="GO:0004725">
    <property type="term" value="F:protein tyrosine phosphatase activity"/>
    <property type="evidence" value="ECO:0007669"/>
    <property type="project" value="UniProtKB-EC"/>
</dbReference>
<dbReference type="InterPro" id="IPR020422">
    <property type="entry name" value="TYR_PHOSPHATASE_DUAL_dom"/>
</dbReference>
<dbReference type="CDD" id="cd14499">
    <property type="entry name" value="CDC14_C"/>
    <property type="match status" value="1"/>
</dbReference>